<feature type="domain" description="DDE" evidence="1">
    <location>
        <begin position="81"/>
        <end position="182"/>
    </location>
</feature>
<keyword evidence="3" id="KW-1185">Reference proteome</keyword>
<reference evidence="2 3" key="1">
    <citation type="submission" date="2016-11" db="EMBL/GenBank/DDBJ databases">
        <authorList>
            <person name="Jaros S."/>
            <person name="Januszkiewicz K."/>
            <person name="Wedrychowicz H."/>
        </authorList>
    </citation>
    <scope>NUCLEOTIDE SEQUENCE [LARGE SCALE GENOMIC DNA]</scope>
    <source>
        <strain evidence="2 3">DSM 9297</strain>
    </source>
</reference>
<accession>A0A1M5PBE9</accession>
<gene>
    <name evidence="2" type="ORF">SAMN05443636_1534</name>
</gene>
<dbReference type="NCBIfam" id="NF033587">
    <property type="entry name" value="transpos_IS6"/>
    <property type="match status" value="1"/>
</dbReference>
<organism evidence="2 3">
    <name type="scientific">Halobaculum gomorrense</name>
    <dbReference type="NCBI Taxonomy" id="43928"/>
    <lineage>
        <taxon>Archaea</taxon>
        <taxon>Methanobacteriati</taxon>
        <taxon>Methanobacteriota</taxon>
        <taxon>Stenosarchaea group</taxon>
        <taxon>Halobacteria</taxon>
        <taxon>Halobacteriales</taxon>
        <taxon>Haloferacaceae</taxon>
        <taxon>Halobaculum</taxon>
    </lineage>
</organism>
<dbReference type="PANTHER" id="PTHR39967">
    <property type="match status" value="1"/>
</dbReference>
<dbReference type="InterPro" id="IPR032874">
    <property type="entry name" value="DDE_dom"/>
</dbReference>
<dbReference type="InterPro" id="IPR047930">
    <property type="entry name" value="Transpos_IS6"/>
</dbReference>
<proteinExistence type="predicted"/>
<dbReference type="RefSeq" id="WP_073308149.1">
    <property type="nucleotide sequence ID" value="NZ_FQWV01000003.1"/>
</dbReference>
<evidence type="ECO:0000313" key="3">
    <source>
        <dbReference type="Proteomes" id="UP000184357"/>
    </source>
</evidence>
<dbReference type="PANTHER" id="PTHR39967:SF1">
    <property type="entry name" value="ISH14-TYPE TRANSPOSASE HSIRS44"/>
    <property type="match status" value="1"/>
</dbReference>
<sequence length="211" mass="24281">MPENDRLNGCLSEIKLGFVEREATPKQFMKLGIQLHLRGLSLSTTVSILDKFGVNRARSTVHNWVHKADLQPEEGRNPDHVAVDETVIRLNDEQYWLYDAVDPATNNLLHTKLEPVRTNACAHGFFVELREKHDVDDAVFLVDGAAPLQDACSRHGLDFRYEKHGNRNSVERVFREVKRRTTCFSNCFSNASRETADEWLRAFAFEWNQLI</sequence>
<evidence type="ECO:0000313" key="2">
    <source>
        <dbReference type="EMBL" id="SHG99096.1"/>
    </source>
</evidence>
<name>A0A1M5PBE9_9EURY</name>
<protein>
    <submittedName>
        <fullName evidence="2">Transposase (Or an inactivated derivative)</fullName>
    </submittedName>
</protein>
<dbReference type="EMBL" id="FQWV01000003">
    <property type="protein sequence ID" value="SHG99096.1"/>
    <property type="molecule type" value="Genomic_DNA"/>
</dbReference>
<dbReference type="Proteomes" id="UP000184357">
    <property type="component" value="Unassembled WGS sequence"/>
</dbReference>
<dbReference type="OrthoDB" id="359563at2157"/>
<evidence type="ECO:0000259" key="1">
    <source>
        <dbReference type="Pfam" id="PF13610"/>
    </source>
</evidence>
<dbReference type="Pfam" id="PF13610">
    <property type="entry name" value="DDE_Tnp_IS240"/>
    <property type="match status" value="1"/>
</dbReference>
<dbReference type="AlphaFoldDB" id="A0A1M5PBE9"/>